<dbReference type="AlphaFoldDB" id="A0A9Q4Q2K5"/>
<gene>
    <name evidence="3" type="ORF">NDI89_22860</name>
</gene>
<evidence type="ECO:0000313" key="3">
    <source>
        <dbReference type="EMBL" id="MDF9748409.1"/>
    </source>
</evidence>
<dbReference type="EMBL" id="JAMQOT010000015">
    <property type="protein sequence ID" value="MDF9748409.1"/>
    <property type="molecule type" value="Genomic_DNA"/>
</dbReference>
<keyword evidence="4" id="KW-1185">Reference proteome</keyword>
<dbReference type="Pfam" id="PF09376">
    <property type="entry name" value="NurA"/>
    <property type="match status" value="1"/>
</dbReference>
<comment type="caution">
    <text evidence="3">The sequence shown here is derived from an EMBL/GenBank/DDBJ whole genome shotgun (WGS) entry which is preliminary data.</text>
</comment>
<name>A0A9Q4Q2K5_9EURY</name>
<evidence type="ECO:0000313" key="4">
    <source>
        <dbReference type="Proteomes" id="UP001154061"/>
    </source>
</evidence>
<feature type="domain" description="NurA" evidence="2">
    <location>
        <begin position="76"/>
        <end position="392"/>
    </location>
</feature>
<evidence type="ECO:0000256" key="1">
    <source>
        <dbReference type="SAM" id="MobiDB-lite"/>
    </source>
</evidence>
<dbReference type="SMART" id="SM00933">
    <property type="entry name" value="NurA"/>
    <property type="match status" value="1"/>
</dbReference>
<feature type="region of interest" description="Disordered" evidence="1">
    <location>
        <begin position="396"/>
        <end position="426"/>
    </location>
</feature>
<reference evidence="3" key="1">
    <citation type="submission" date="2022-06" db="EMBL/GenBank/DDBJ databases">
        <title>Natrinema sp. a new haloarchaeum isolate from saline soil.</title>
        <authorList>
            <person name="Strakova D."/>
            <person name="Galisteo C."/>
            <person name="Sanchez-Porro C."/>
            <person name="Ventosa A."/>
        </authorList>
    </citation>
    <scope>NUCLEOTIDE SEQUENCE</scope>
    <source>
        <strain evidence="3">S1CR25-10</strain>
    </source>
</reference>
<protein>
    <submittedName>
        <fullName evidence="3">DNA double-strand break repair nuclease NurA</fullName>
    </submittedName>
</protein>
<dbReference type="RefSeq" id="WP_277525099.1">
    <property type="nucleotide sequence ID" value="NZ_JAMQOT010000015.1"/>
</dbReference>
<dbReference type="Proteomes" id="UP001154061">
    <property type="component" value="Unassembled WGS sequence"/>
</dbReference>
<organism evidence="3 4">
    <name type="scientific">Natrinema salsiterrestre</name>
    <dbReference type="NCBI Taxonomy" id="2950540"/>
    <lineage>
        <taxon>Archaea</taxon>
        <taxon>Methanobacteriati</taxon>
        <taxon>Methanobacteriota</taxon>
        <taxon>Stenosarchaea group</taxon>
        <taxon>Halobacteria</taxon>
        <taxon>Halobacteriales</taxon>
        <taxon>Natrialbaceae</taxon>
        <taxon>Natrinema</taxon>
    </lineage>
</organism>
<dbReference type="InterPro" id="IPR018977">
    <property type="entry name" value="NurA_domain"/>
</dbReference>
<accession>A0A9Q4Q2K5</accession>
<sequence>MTLDPVHFDGISRIAEFVEYGVDVQEHRQVAEKVWSKSLDPLLDANKNRVILESLDGLSRHRINIEDAGLAEQPFETQHAVDAGTINPTQFKNGLVVDVAQAAMATTPSDLDLHRSRTVVSTFHSNNHELKVNDEWHTFDDDYSRMRAVKIPPLSGVAGGVVHALALYYAESEHARVHSDAVSDLLILDGPIYPRGMLRWGDRNHDASNFLIENPSPTTVLENYVRLIEEFEERGIPLAGFVKNPQRRMITRAVKRDHDVDVVPWADDAAFFTHVLEVGERVDDVVGERWERDDSALTYTNWFRSRGGTDQPLSTDGNALGIEKKLPDEDYEVTFFVVYDPRRDLIYRVEAPYVFTKEQDRRDRLTLQLLQDVAVAGGPPQIVKKADELAKIGRGEKDSLKESLEKQFNAPEDKTEDDYRWPHLSD</sequence>
<proteinExistence type="predicted"/>
<evidence type="ECO:0000259" key="2">
    <source>
        <dbReference type="SMART" id="SM00933"/>
    </source>
</evidence>